<dbReference type="AlphaFoldDB" id="A0A1Q9F7P2"/>
<keyword evidence="3" id="KW-1185">Reference proteome</keyword>
<name>A0A1Q9F7P2_SYMMI</name>
<gene>
    <name evidence="2" type="ORF">AK812_SmicGene150</name>
</gene>
<dbReference type="OrthoDB" id="405847at2759"/>
<sequence>MSADPMLGSWRVLHPTNWALIHGVSAPHGYSLKACAIQALRFREDEAVNSAGTNYNINGRGINYTYRYATDCYGNGDSYYKCPEGTWCQVEARPNWYPWDVSYMNRGRCLPYSKLNDACEPAFEGKVDYPMKEDGHYFERPVHCGPEDELICTGEETGCWSSEPFCAGRPDGECPEHAKAKTSGRPRTLPEDSFREGTDTSSVKSDARFTFTLEGLCVEAIFSSLIQPQFRAHQPGNVLPE</sequence>
<feature type="compositionally biased region" description="Basic and acidic residues" evidence="1">
    <location>
        <begin position="188"/>
        <end position="198"/>
    </location>
</feature>
<dbReference type="EMBL" id="LSRX01000001">
    <property type="protein sequence ID" value="OLQ15706.1"/>
    <property type="molecule type" value="Genomic_DNA"/>
</dbReference>
<protein>
    <submittedName>
        <fullName evidence="2">Uncharacterized protein</fullName>
    </submittedName>
</protein>
<comment type="caution">
    <text evidence="2">The sequence shown here is derived from an EMBL/GenBank/DDBJ whole genome shotgun (WGS) entry which is preliminary data.</text>
</comment>
<proteinExistence type="predicted"/>
<reference evidence="2 3" key="1">
    <citation type="submission" date="2016-02" db="EMBL/GenBank/DDBJ databases">
        <title>Genome analysis of coral dinoflagellate symbionts highlights evolutionary adaptations to a symbiotic lifestyle.</title>
        <authorList>
            <person name="Aranda M."/>
            <person name="Li Y."/>
            <person name="Liew Y.J."/>
            <person name="Baumgarten S."/>
            <person name="Simakov O."/>
            <person name="Wilson M."/>
            <person name="Piel J."/>
            <person name="Ashoor H."/>
            <person name="Bougouffa S."/>
            <person name="Bajic V.B."/>
            <person name="Ryu T."/>
            <person name="Ravasi T."/>
            <person name="Bayer T."/>
            <person name="Micklem G."/>
            <person name="Kim H."/>
            <person name="Bhak J."/>
            <person name="Lajeunesse T.C."/>
            <person name="Voolstra C.R."/>
        </authorList>
    </citation>
    <scope>NUCLEOTIDE SEQUENCE [LARGE SCALE GENOMIC DNA]</scope>
    <source>
        <strain evidence="2 3">CCMP2467</strain>
    </source>
</reference>
<organism evidence="2 3">
    <name type="scientific">Symbiodinium microadriaticum</name>
    <name type="common">Dinoflagellate</name>
    <name type="synonym">Zooxanthella microadriatica</name>
    <dbReference type="NCBI Taxonomy" id="2951"/>
    <lineage>
        <taxon>Eukaryota</taxon>
        <taxon>Sar</taxon>
        <taxon>Alveolata</taxon>
        <taxon>Dinophyceae</taxon>
        <taxon>Suessiales</taxon>
        <taxon>Symbiodiniaceae</taxon>
        <taxon>Symbiodinium</taxon>
    </lineage>
</organism>
<evidence type="ECO:0000256" key="1">
    <source>
        <dbReference type="SAM" id="MobiDB-lite"/>
    </source>
</evidence>
<feature type="region of interest" description="Disordered" evidence="1">
    <location>
        <begin position="176"/>
        <end position="201"/>
    </location>
</feature>
<evidence type="ECO:0000313" key="3">
    <source>
        <dbReference type="Proteomes" id="UP000186817"/>
    </source>
</evidence>
<dbReference type="Proteomes" id="UP000186817">
    <property type="component" value="Unassembled WGS sequence"/>
</dbReference>
<accession>A0A1Q9F7P2</accession>
<evidence type="ECO:0000313" key="2">
    <source>
        <dbReference type="EMBL" id="OLQ15706.1"/>
    </source>
</evidence>